<comment type="function">
    <text evidence="1">The complex LTO1:YAE1 may function as a target specific adapter that probably recruits apo-RPLI1 to the cytosolic iron-sulfur protein assembly (CIA) complex machinery. May be required for biogenesis of the large ribosomal subunit and initiation of translation.</text>
</comment>
<sequence>MHLETSLSSSTPSPPPHSRSHSSSPPAENPDLTRLYHTHHTHGYLAGITQGKALHLQSGFDEGYELGGRFGLKIGWVLGALQGLTHIAPAVARGELERAERELVFDGVFTEEYFARGGVWLYALAERGEEGEEEGAVTLGYGCGDAPSCEEVGV</sequence>
<comment type="subunit">
    <text evidence="5">May form a complex with LTO1.</text>
</comment>
<proteinExistence type="inferred from homology"/>
<feature type="region of interest" description="Disordered" evidence="10">
    <location>
        <begin position="1"/>
        <end position="33"/>
    </location>
</feature>
<dbReference type="GO" id="GO:0005634">
    <property type="term" value="C:nucleus"/>
    <property type="evidence" value="ECO:0007669"/>
    <property type="project" value="UniProtKB-SubCell"/>
</dbReference>
<evidence type="ECO:0000256" key="5">
    <source>
        <dbReference type="ARBA" id="ARBA00011427"/>
    </source>
</evidence>
<keyword evidence="9" id="KW-0539">Nucleus</keyword>
<reference evidence="12" key="1">
    <citation type="submission" date="2015-10" db="EMBL/GenBank/DDBJ databases">
        <authorList>
            <person name="Regsiter A."/>
            <person name="william w."/>
        </authorList>
    </citation>
    <scope>NUCLEOTIDE SEQUENCE</scope>
    <source>
        <strain evidence="12">Montdore</strain>
    </source>
</reference>
<evidence type="ECO:0000256" key="9">
    <source>
        <dbReference type="ARBA" id="ARBA00023242"/>
    </source>
</evidence>
<evidence type="ECO:0000256" key="2">
    <source>
        <dbReference type="ARBA" id="ARBA00004123"/>
    </source>
</evidence>
<protein>
    <recommendedName>
        <fullName evidence="7">Protein YAE1</fullName>
    </recommendedName>
    <alternativeName>
        <fullName evidence="6">Protein yae1</fullName>
    </alternativeName>
</protein>
<dbReference type="Proteomes" id="UP001412239">
    <property type="component" value="Unassembled WGS sequence"/>
</dbReference>
<organism evidence="12 13">
    <name type="scientific">Tuber aestivum</name>
    <name type="common">summer truffle</name>
    <dbReference type="NCBI Taxonomy" id="59557"/>
    <lineage>
        <taxon>Eukaryota</taxon>
        <taxon>Fungi</taxon>
        <taxon>Dikarya</taxon>
        <taxon>Ascomycota</taxon>
        <taxon>Pezizomycotina</taxon>
        <taxon>Pezizomycetes</taxon>
        <taxon>Pezizales</taxon>
        <taxon>Tuberaceae</taxon>
        <taxon>Tuber</taxon>
    </lineage>
</organism>
<evidence type="ECO:0000256" key="3">
    <source>
        <dbReference type="ARBA" id="ARBA00004496"/>
    </source>
</evidence>
<feature type="domain" description="Essential protein Yae1 N-terminal" evidence="11">
    <location>
        <begin position="43"/>
        <end position="79"/>
    </location>
</feature>
<evidence type="ECO:0000256" key="6">
    <source>
        <dbReference type="ARBA" id="ARBA00017286"/>
    </source>
</evidence>
<dbReference type="PANTHER" id="PTHR18829">
    <property type="entry name" value="PROTEIN YAE1 HOMOLOG"/>
    <property type="match status" value="1"/>
</dbReference>
<dbReference type="InterPro" id="IPR019191">
    <property type="entry name" value="Essential_protein_Yae1_N"/>
</dbReference>
<name>A0A292PZU4_9PEZI</name>
<evidence type="ECO:0000259" key="11">
    <source>
        <dbReference type="Pfam" id="PF09811"/>
    </source>
</evidence>
<keyword evidence="13" id="KW-1185">Reference proteome</keyword>
<evidence type="ECO:0000256" key="8">
    <source>
        <dbReference type="ARBA" id="ARBA00022490"/>
    </source>
</evidence>
<dbReference type="GO" id="GO:0005737">
    <property type="term" value="C:cytoplasm"/>
    <property type="evidence" value="ECO:0007669"/>
    <property type="project" value="UniProtKB-SubCell"/>
</dbReference>
<evidence type="ECO:0000256" key="7">
    <source>
        <dbReference type="ARBA" id="ARBA00018400"/>
    </source>
</evidence>
<comment type="subcellular location">
    <subcellularLocation>
        <location evidence="3">Cytoplasm</location>
    </subcellularLocation>
    <subcellularLocation>
        <location evidence="2">Nucleus</location>
    </subcellularLocation>
</comment>
<evidence type="ECO:0000313" key="12">
    <source>
        <dbReference type="EMBL" id="CUS13089.1"/>
    </source>
</evidence>
<dbReference type="PANTHER" id="PTHR18829:SF0">
    <property type="entry name" value="PROTEIN YAE1 HOMOLOG"/>
    <property type="match status" value="1"/>
</dbReference>
<evidence type="ECO:0000313" key="13">
    <source>
        <dbReference type="Proteomes" id="UP001412239"/>
    </source>
</evidence>
<dbReference type="InterPro" id="IPR038881">
    <property type="entry name" value="Yae1-like"/>
</dbReference>
<dbReference type="AlphaFoldDB" id="A0A292PZU4"/>
<keyword evidence="8" id="KW-0963">Cytoplasm</keyword>
<dbReference type="Pfam" id="PF09811">
    <property type="entry name" value="Yae1_N"/>
    <property type="match status" value="1"/>
</dbReference>
<evidence type="ECO:0000256" key="10">
    <source>
        <dbReference type="SAM" id="MobiDB-lite"/>
    </source>
</evidence>
<evidence type="ECO:0000256" key="4">
    <source>
        <dbReference type="ARBA" id="ARBA00007096"/>
    </source>
</evidence>
<feature type="compositionally biased region" description="Low complexity" evidence="10">
    <location>
        <begin position="1"/>
        <end position="11"/>
    </location>
</feature>
<dbReference type="EMBL" id="LN890978">
    <property type="protein sequence ID" value="CUS13089.1"/>
    <property type="molecule type" value="Genomic_DNA"/>
</dbReference>
<evidence type="ECO:0000256" key="1">
    <source>
        <dbReference type="ARBA" id="ARBA00003836"/>
    </source>
</evidence>
<gene>
    <name evidence="12" type="ORF">GSTUAT00002769001</name>
</gene>
<comment type="similarity">
    <text evidence="4">Belongs to the YAE1 family.</text>
</comment>
<accession>A0A292PZU4</accession>